<evidence type="ECO:0008006" key="3">
    <source>
        <dbReference type="Google" id="ProtNLM"/>
    </source>
</evidence>
<dbReference type="RefSeq" id="WP_230505136.1">
    <property type="nucleotide sequence ID" value="NZ_CAKJTJ010000054.1"/>
</dbReference>
<evidence type="ECO:0000313" key="2">
    <source>
        <dbReference type="Proteomes" id="UP000789833"/>
    </source>
</evidence>
<protein>
    <recommendedName>
        <fullName evidence="3">DUF4829 domain-containing protein</fullName>
    </recommendedName>
</protein>
<dbReference type="EMBL" id="CAKJTJ010000054">
    <property type="protein sequence ID" value="CAG9623570.1"/>
    <property type="molecule type" value="Genomic_DNA"/>
</dbReference>
<keyword evidence="2" id="KW-1185">Reference proteome</keyword>
<proteinExistence type="predicted"/>
<evidence type="ECO:0000313" key="1">
    <source>
        <dbReference type="EMBL" id="CAG9623570.1"/>
    </source>
</evidence>
<dbReference type="Proteomes" id="UP000789833">
    <property type="component" value="Unassembled WGS sequence"/>
</dbReference>
<accession>A0ABM8YUD4</accession>
<organism evidence="1 2">
    <name type="scientific">Sutcliffiella rhizosphaerae</name>
    <dbReference type="NCBI Taxonomy" id="2880967"/>
    <lineage>
        <taxon>Bacteria</taxon>
        <taxon>Bacillati</taxon>
        <taxon>Bacillota</taxon>
        <taxon>Bacilli</taxon>
        <taxon>Bacillales</taxon>
        <taxon>Bacillaceae</taxon>
        <taxon>Sutcliffiella</taxon>
    </lineage>
</organism>
<reference evidence="1 2" key="1">
    <citation type="submission" date="2021-10" db="EMBL/GenBank/DDBJ databases">
        <authorList>
            <person name="Criscuolo A."/>
        </authorList>
    </citation>
    <scope>NUCLEOTIDE SEQUENCE [LARGE SCALE GENOMIC DNA]</scope>
    <source>
        <strain evidence="2">CIP 111883</strain>
    </source>
</reference>
<comment type="caution">
    <text evidence="1">The sequence shown here is derived from an EMBL/GenBank/DDBJ whole genome shotgun (WGS) entry which is preliminary data.</text>
</comment>
<name>A0ABM8YUD4_9BACI</name>
<gene>
    <name evidence="1" type="ORF">BACCIP111883_04388</name>
</gene>
<sequence length="159" mass="18758">MHKKWVILSTATLLIIVSFLSAKYFYFQNLYDAPYIIVQEMVEAIDTGEKLDNVIVTAQEWDEITEDSIFSQVRRELKWNEFEEFVEGCQEPQFSLFVENGRDARPIMHHVIQNDHRIVPVLCMEYDEPNGKQIGLSHITIYMQLINEEWKIVGRSLIF</sequence>